<dbReference type="GO" id="GO:0008139">
    <property type="term" value="F:nuclear localization sequence binding"/>
    <property type="evidence" value="ECO:0007669"/>
    <property type="project" value="TreeGrafter"/>
</dbReference>
<evidence type="ECO:0000256" key="1">
    <source>
        <dbReference type="ARBA" id="ARBA00004335"/>
    </source>
</evidence>
<dbReference type="InterPro" id="IPR037665">
    <property type="entry name" value="Nucleoporin_S59-like"/>
</dbReference>
<proteinExistence type="inferred from homology"/>
<dbReference type="GO" id="GO:0003723">
    <property type="term" value="F:RNA binding"/>
    <property type="evidence" value="ECO:0007669"/>
    <property type="project" value="TreeGrafter"/>
</dbReference>
<evidence type="ECO:0000256" key="13">
    <source>
        <dbReference type="SAM" id="MobiDB-lite"/>
    </source>
</evidence>
<reference evidence="15 16" key="1">
    <citation type="submission" date="2020-07" db="EMBL/GenBank/DDBJ databases">
        <title>The yeast mating-type switching endonuclease HO is a domesticated member of an unorthodox homing genetic element family.</title>
        <authorList>
            <person name="Coughlan A.Y."/>
            <person name="Lombardi L."/>
            <person name="Braun-Galleani S."/>
            <person name="Martos A.R."/>
            <person name="Galeote V."/>
            <person name="Bigey F."/>
            <person name="Dequin S."/>
            <person name="Byrne K.P."/>
            <person name="Wolfe K.H."/>
        </authorList>
    </citation>
    <scope>NUCLEOTIDE SEQUENCE [LARGE SCALE GENOMIC DNA]</scope>
    <source>
        <strain evidence="15 16">NRRL Y-6702</strain>
    </source>
</reference>
<evidence type="ECO:0000256" key="8">
    <source>
        <dbReference type="ARBA" id="ARBA00022816"/>
    </source>
</evidence>
<keyword evidence="10" id="KW-0811">Translocation</keyword>
<dbReference type="InterPro" id="IPR007230">
    <property type="entry name" value="Nup98_auto-Pept-S59_dom"/>
</dbReference>
<feature type="region of interest" description="Disordered" evidence="13">
    <location>
        <begin position="1"/>
        <end position="134"/>
    </location>
</feature>
<feature type="compositionally biased region" description="Low complexity" evidence="13">
    <location>
        <begin position="224"/>
        <end position="251"/>
    </location>
</feature>
<keyword evidence="11" id="KW-0906">Nuclear pore complex</keyword>
<dbReference type="GO" id="GO:0006606">
    <property type="term" value="P:protein import into nucleus"/>
    <property type="evidence" value="ECO:0007669"/>
    <property type="project" value="UniProtKB-ARBA"/>
</dbReference>
<dbReference type="KEGG" id="zmk:HG535_0H03930"/>
<evidence type="ECO:0000313" key="16">
    <source>
        <dbReference type="Proteomes" id="UP000509704"/>
    </source>
</evidence>
<accession>A0A7H9B9K9</accession>
<evidence type="ECO:0000256" key="4">
    <source>
        <dbReference type="ARBA" id="ARBA00008926"/>
    </source>
</evidence>
<comment type="similarity">
    <text evidence="4">Belongs to the nucleoporin GLFG family.</text>
</comment>
<keyword evidence="16" id="KW-1185">Reference proteome</keyword>
<dbReference type="GO" id="GO:0006406">
    <property type="term" value="P:mRNA export from nucleus"/>
    <property type="evidence" value="ECO:0007669"/>
    <property type="project" value="UniProtKB-ARBA"/>
</dbReference>
<dbReference type="GeneID" id="59238869"/>
<gene>
    <name evidence="15" type="ORF">HG535_0H03930</name>
</gene>
<evidence type="ECO:0000256" key="11">
    <source>
        <dbReference type="ARBA" id="ARBA00023132"/>
    </source>
</evidence>
<dbReference type="GO" id="GO:0044613">
    <property type="term" value="C:nuclear pore central transport channel"/>
    <property type="evidence" value="ECO:0007669"/>
    <property type="project" value="UniProtKB-ARBA"/>
</dbReference>
<dbReference type="PANTHER" id="PTHR23198:SF6">
    <property type="entry name" value="NUCLEAR PORE COMPLEX PROTEIN NUP98-NUP96"/>
    <property type="match status" value="1"/>
</dbReference>
<keyword evidence="6" id="KW-0677">Repeat</keyword>
<keyword evidence="5" id="KW-0813">Transport</keyword>
<evidence type="ECO:0000259" key="14">
    <source>
        <dbReference type="PROSITE" id="PS51434"/>
    </source>
</evidence>
<feature type="compositionally biased region" description="Low complexity" evidence="13">
    <location>
        <begin position="57"/>
        <end position="67"/>
    </location>
</feature>
<sequence length="1305" mass="145211">MFNRSLNGGSLFGNANTSTPTSTPTPAANTFPMPSKPESIFGSKNTGINASSPSPAGGLFNSNSQGNNNGGLFGKSNNSPSSSLFGNQNNNTAPQGTGNLFSQSNDKPQFSFGPSNSAAPPIRQTGTNSLFSPATTETKSSTLFSSSVPIAQTSGLFGNTQALPAGVNSGLTSGTTLSSEPTNVYASKNPYGINIGSGPIPISSMPASITGSLSSDKHISKPTSESVANSSSESRRTYSVSSTNSNFTNVHSSVPAATESGLIKKLSTRLQTGQKSSSTQGIFSPFHTRTWAIEDQATSSSKNAFNGLQVSNSVKNGVPAGDFSSLTSKNSGLSDMRKLKIDPTRSSAKKLRLFNGKPIQKKVHETESVGHDEKDVPTAETGSVNNSESYSNGSNCDRNPKLNEESTGENNTRTTVHMTLLDSGYWCSPPPDHLATLSPSRLMAVSGFVIGRKDYGYITFNYDVDLTAFASDFKSELFGKAVIFRPTKTVEVYPEESKKAPIGSGLNVPATITLEKVYPIDKKTKRAIKDAARFDEVQALVRKLKNMRNMEYISYNPFGGVWTFKVSHFSIWGLIDEEDAEVDENDLAEGKTDNIKERNLIYPKQRRGLAQSNRTQKNDVPGSFSNTNTVLTSEKKIQDDLLKLQDQSLMDLNRDPIVWNEEAPVEEKLYEPDVEEEDFVGLEAEPSLEISNDWTQQLKLAGSSLRSIFVASKDIVTQNNNELDMLFNEFNQGMKLERKIKKERRLESESFSHFSTDMSILKRYPNCEAGAKRIFLSSTSKINCDLISSVVTKHINLSAITERASNDYPQIRRNSLQFHDMARLCRNSDMKLWELCSILFDSTKISYQVNNESVKAALLKKEKHKALCSWVTENVRAEIDSKLETTTNTLDRIFLYLAKNDVAAAAKLAIKTQNGHLAILISLLGSNDGRIRNLAAQQLDKWSFAGRKVDPRIGRIYKLLTGNIYENKLEWDNLSSDFSWLVLLGLDLYYGKIDEDSLEDFIYRHIKLSRPEGKDIRRTIFQLFSIHTCPEKFIEEVKIAVKNLEKTFLWYFLQIMRFNKLGDLSPEINDKLTFELIGELRIAQLYKEAIFTACFLADDFTAKQQIDSIIFQAIPNFTSSDNDTLSGQLKIKPYLIYEAQALWDQYNGDFLSQTQNLLKARCFKAAEKVLITFVGPKLILNDKVSKSRSELQVLYTLLSKFPREQMGTWGEGLGVFENYLSLMLNNNYEEKLLDSLLDGLSVMFERNKEYKSVPVCCNVMSQVISSIMIEKHYVKINDFYRRKLLNLPLGSPEKRYLKNQLAGIN</sequence>
<organism evidence="15 16">
    <name type="scientific">Zygotorulaspora mrakii</name>
    <name type="common">Zygosaccharomyces mrakii</name>
    <dbReference type="NCBI Taxonomy" id="42260"/>
    <lineage>
        <taxon>Eukaryota</taxon>
        <taxon>Fungi</taxon>
        <taxon>Dikarya</taxon>
        <taxon>Ascomycota</taxon>
        <taxon>Saccharomycotina</taxon>
        <taxon>Saccharomycetes</taxon>
        <taxon>Saccharomycetales</taxon>
        <taxon>Saccharomycetaceae</taxon>
        <taxon>Zygotorulaspora</taxon>
    </lineage>
</organism>
<feature type="compositionally biased region" description="Basic and acidic residues" evidence="13">
    <location>
        <begin position="362"/>
        <end position="377"/>
    </location>
</feature>
<protein>
    <recommendedName>
        <fullName evidence="14">Peptidase S59 domain-containing protein</fullName>
    </recommendedName>
</protein>
<dbReference type="GO" id="GO:0034398">
    <property type="term" value="P:telomere tethering at nuclear periphery"/>
    <property type="evidence" value="ECO:0007669"/>
    <property type="project" value="TreeGrafter"/>
</dbReference>
<evidence type="ECO:0000256" key="10">
    <source>
        <dbReference type="ARBA" id="ARBA00023010"/>
    </source>
</evidence>
<dbReference type="Gene3D" id="3.30.1610.10">
    <property type="entry name" value="Peptidase S59, nucleoporin"/>
    <property type="match status" value="1"/>
</dbReference>
<evidence type="ECO:0000256" key="9">
    <source>
        <dbReference type="ARBA" id="ARBA00022927"/>
    </source>
</evidence>
<dbReference type="GO" id="GO:0000973">
    <property type="term" value="P:post-transcriptional tethering of RNA polymerase II gene DNA at nuclear periphery"/>
    <property type="evidence" value="ECO:0007669"/>
    <property type="project" value="TreeGrafter"/>
</dbReference>
<dbReference type="GO" id="GO:0031965">
    <property type="term" value="C:nuclear membrane"/>
    <property type="evidence" value="ECO:0007669"/>
    <property type="project" value="UniProtKB-SubCell"/>
</dbReference>
<evidence type="ECO:0000256" key="7">
    <source>
        <dbReference type="ARBA" id="ARBA00022813"/>
    </source>
</evidence>
<dbReference type="Pfam" id="PF12110">
    <property type="entry name" value="Nup96"/>
    <property type="match status" value="1"/>
</dbReference>
<dbReference type="InterPro" id="IPR021967">
    <property type="entry name" value="Nup98_C"/>
</dbReference>
<evidence type="ECO:0000256" key="12">
    <source>
        <dbReference type="ARBA" id="ARBA00023242"/>
    </source>
</evidence>
<feature type="region of interest" description="Disordered" evidence="13">
    <location>
        <begin position="359"/>
        <end position="412"/>
    </location>
</feature>
<evidence type="ECO:0000256" key="5">
    <source>
        <dbReference type="ARBA" id="ARBA00022448"/>
    </source>
</evidence>
<feature type="compositionally biased region" description="Polar residues" evidence="13">
    <location>
        <begin position="42"/>
        <end position="54"/>
    </location>
</feature>
<feature type="region of interest" description="Disordered" evidence="13">
    <location>
        <begin position="209"/>
        <end position="251"/>
    </location>
</feature>
<feature type="compositionally biased region" description="Polar residues" evidence="13">
    <location>
        <begin position="75"/>
        <end position="134"/>
    </location>
</feature>
<dbReference type="Proteomes" id="UP000509704">
    <property type="component" value="Chromosome 8"/>
</dbReference>
<evidence type="ECO:0000313" key="15">
    <source>
        <dbReference type="EMBL" id="QLG75066.1"/>
    </source>
</evidence>
<dbReference type="GO" id="GO:0017056">
    <property type="term" value="F:structural constituent of nuclear pore"/>
    <property type="evidence" value="ECO:0007669"/>
    <property type="project" value="InterPro"/>
</dbReference>
<feature type="domain" description="Peptidase S59" evidence="14">
    <location>
        <begin position="422"/>
        <end position="569"/>
    </location>
</feature>
<feature type="compositionally biased region" description="Low complexity" evidence="13">
    <location>
        <begin position="14"/>
        <end position="30"/>
    </location>
</feature>
<feature type="compositionally biased region" description="Polar residues" evidence="13">
    <location>
        <begin position="380"/>
        <end position="397"/>
    </location>
</feature>
<dbReference type="GO" id="GO:0044614">
    <property type="term" value="C:nuclear pore cytoplasmic filaments"/>
    <property type="evidence" value="ECO:0007669"/>
    <property type="project" value="TreeGrafter"/>
</dbReference>
<dbReference type="SUPFAM" id="SSF82215">
    <property type="entry name" value="C-terminal autoproteolytic domain of nucleoporin nup98"/>
    <property type="match status" value="1"/>
</dbReference>
<dbReference type="PROSITE" id="PS51434">
    <property type="entry name" value="NUP_C"/>
    <property type="match status" value="1"/>
</dbReference>
<dbReference type="OrthoDB" id="3797628at2759"/>
<dbReference type="InterPro" id="IPR036903">
    <property type="entry name" value="Nup98_auto-Pept-S59_dom_sf"/>
</dbReference>
<evidence type="ECO:0000256" key="2">
    <source>
        <dbReference type="ARBA" id="ARBA00004567"/>
    </source>
</evidence>
<feature type="region of interest" description="Disordered" evidence="13">
    <location>
        <begin position="607"/>
        <end position="627"/>
    </location>
</feature>
<dbReference type="PANTHER" id="PTHR23198">
    <property type="entry name" value="NUCLEOPORIN"/>
    <property type="match status" value="1"/>
</dbReference>
<keyword evidence="8" id="KW-0509">mRNA transport</keyword>
<keyword evidence="12" id="KW-0539">Nucleus</keyword>
<evidence type="ECO:0000256" key="3">
    <source>
        <dbReference type="ARBA" id="ARBA00004620"/>
    </source>
</evidence>
<name>A0A7H9B9K9_ZYGMR</name>
<dbReference type="Pfam" id="PF04096">
    <property type="entry name" value="Nucleoporin2"/>
    <property type="match status" value="1"/>
</dbReference>
<keyword evidence="9" id="KW-0653">Protein transport</keyword>
<keyword evidence="7" id="KW-0068">Autocatalytic cleavage</keyword>
<dbReference type="FunFam" id="3.30.1610.10:FF:000003">
    <property type="entry name" value="Nucleoporin SONB, putative"/>
    <property type="match status" value="1"/>
</dbReference>
<dbReference type="Gene3D" id="1.25.40.690">
    <property type="match status" value="1"/>
</dbReference>
<dbReference type="EMBL" id="CP058611">
    <property type="protein sequence ID" value="QLG75066.1"/>
    <property type="molecule type" value="Genomic_DNA"/>
</dbReference>
<dbReference type="RefSeq" id="XP_037146791.1">
    <property type="nucleotide sequence ID" value="XM_037290896.1"/>
</dbReference>
<comment type="subcellular location">
    <subcellularLocation>
        <location evidence="1">Nucleus membrane</location>
        <topology evidence="1">Peripheral membrane protein</topology>
        <orientation evidence="1">Cytoplasmic side</orientation>
    </subcellularLocation>
    <subcellularLocation>
        <location evidence="3">Nucleus membrane</location>
        <topology evidence="3">Peripheral membrane protein</topology>
        <orientation evidence="3">Nucleoplasmic side</orientation>
    </subcellularLocation>
    <subcellularLocation>
        <location evidence="2">Nucleus</location>
        <location evidence="2">Nuclear pore complex</location>
    </subcellularLocation>
</comment>
<evidence type="ECO:0000256" key="6">
    <source>
        <dbReference type="ARBA" id="ARBA00022737"/>
    </source>
</evidence>